<keyword evidence="7" id="KW-0963">Cytoplasm</keyword>
<dbReference type="FunFam" id="3.30.930.10:FF:000037">
    <property type="entry name" value="Proline--tRNA ligase"/>
    <property type="match status" value="1"/>
</dbReference>
<comment type="subcellular location">
    <subcellularLocation>
        <location evidence="7">Cytoplasm</location>
    </subcellularLocation>
</comment>
<comment type="domain">
    <text evidence="7">Consists of three domains: the N-terminal catalytic domain, the anticodon-binding domain and the C-terminal extension.</text>
</comment>
<evidence type="ECO:0000256" key="7">
    <source>
        <dbReference type="HAMAP-Rule" id="MF_01571"/>
    </source>
</evidence>
<dbReference type="Gene3D" id="3.30.930.10">
    <property type="entry name" value="Bira Bifunctional Protein, Domain 2"/>
    <property type="match status" value="1"/>
</dbReference>
<keyword evidence="2 7" id="KW-0547">Nucleotide-binding</keyword>
<dbReference type="InterPro" id="IPR004154">
    <property type="entry name" value="Anticodon-bd"/>
</dbReference>
<dbReference type="PANTHER" id="PTHR43382">
    <property type="entry name" value="PROLYL-TRNA SYNTHETASE"/>
    <property type="match status" value="1"/>
</dbReference>
<dbReference type="InterPro" id="IPR002316">
    <property type="entry name" value="Pro-tRNA-ligase_IIa"/>
</dbReference>
<evidence type="ECO:0000256" key="5">
    <source>
        <dbReference type="ARBA" id="ARBA00023146"/>
    </source>
</evidence>
<dbReference type="EC" id="6.1.1.15" evidence="7"/>
<dbReference type="NCBIfam" id="TIGR00408">
    <property type="entry name" value="proS_fam_I"/>
    <property type="match status" value="1"/>
</dbReference>
<dbReference type="HAMAP" id="MF_01571">
    <property type="entry name" value="Pro_tRNA_synth_type3"/>
    <property type="match status" value="1"/>
</dbReference>
<proteinExistence type="inferred from homology"/>
<dbReference type="SUPFAM" id="SSF52954">
    <property type="entry name" value="Class II aaRS ABD-related"/>
    <property type="match status" value="1"/>
</dbReference>
<sequence>MSDKKFLTKKSEDLSKWYNEIIEKAGLVDQSPVKGCMVIMPYGYAIWESIQRTLDEWFKADGVQNAYFPLFIPYSLLQKEKKHVEGFSPELALVTIGGGETLHEPLVVRPTSETIMYQSFAKWISSYKDLPLKINQWCNVVRWEKRTYPFLRTTEFLWQEGHTVHANEKETMEMVMRAINWYKDIFEKKMGISVYVGEKSESEKFAGAKRTFSVELVIPNGKALQGATSHNLGQNFAKSLDIHFLDNENKQILPFQTSWGLSTRAIGGLILSHGDDNGLVVAPNIAPIQVVIIGIVSKNEADMKDVTIHIKRVEEILKKSNIRYSIDKHLDKSIGYRLSETEIKGIPLRIEIGPAEVDKNAVIISRRDTFKKEAVSLNKLSTFIEESLDSMQKILLRQSKEQKEDLTINVNTFQEFEGVMKNRRSFIRAYWCESATCESKIKELTKATTRVCELEEMDKNDNGFCIYCKNKARRKWLFAQAY</sequence>
<evidence type="ECO:0000256" key="2">
    <source>
        <dbReference type="ARBA" id="ARBA00022741"/>
    </source>
</evidence>
<keyword evidence="5 7" id="KW-0030">Aminoacyl-tRNA synthetase</keyword>
<dbReference type="GO" id="GO:0017101">
    <property type="term" value="C:aminoacyl-tRNA synthetase multienzyme complex"/>
    <property type="evidence" value="ECO:0007669"/>
    <property type="project" value="TreeGrafter"/>
</dbReference>
<dbReference type="Pfam" id="PF00587">
    <property type="entry name" value="tRNA-synt_2b"/>
    <property type="match status" value="1"/>
</dbReference>
<dbReference type="GO" id="GO:0006433">
    <property type="term" value="P:prolyl-tRNA aminoacylation"/>
    <property type="evidence" value="ECO:0007669"/>
    <property type="project" value="UniProtKB-UniRule"/>
</dbReference>
<evidence type="ECO:0000256" key="4">
    <source>
        <dbReference type="ARBA" id="ARBA00022917"/>
    </source>
</evidence>
<dbReference type="InterPro" id="IPR004499">
    <property type="entry name" value="Pro-tRNA-ligase_IIa_arc-type"/>
</dbReference>
<evidence type="ECO:0000256" key="1">
    <source>
        <dbReference type="ARBA" id="ARBA00022598"/>
    </source>
</evidence>
<keyword evidence="1 7" id="KW-0436">Ligase</keyword>
<evidence type="ECO:0000313" key="9">
    <source>
        <dbReference type="EMBL" id="OGK56122.1"/>
    </source>
</evidence>
<dbReference type="SMART" id="SM00946">
    <property type="entry name" value="ProRS-C_1"/>
    <property type="match status" value="1"/>
</dbReference>
<dbReference type="AlphaFoldDB" id="A0A1F7JKI9"/>
<dbReference type="Gene3D" id="3.30.110.30">
    <property type="entry name" value="C-terminal domain of ProRS"/>
    <property type="match status" value="1"/>
</dbReference>
<protein>
    <recommendedName>
        <fullName evidence="7">Proline--tRNA ligase</fullName>
        <ecNumber evidence="7">6.1.1.15</ecNumber>
    </recommendedName>
    <alternativeName>
        <fullName evidence="7">Prolyl-tRNA synthetase</fullName>
        <shortName evidence="7">ProRS</shortName>
    </alternativeName>
</protein>
<dbReference type="InterPro" id="IPR036621">
    <property type="entry name" value="Anticodon-bd_dom_sf"/>
</dbReference>
<evidence type="ECO:0000313" key="10">
    <source>
        <dbReference type="Proteomes" id="UP000176376"/>
    </source>
</evidence>
<keyword evidence="4 7" id="KW-0648">Protein biosynthesis</keyword>
<dbReference type="InterPro" id="IPR033721">
    <property type="entry name" value="ProRS_core_arch_euk"/>
</dbReference>
<comment type="catalytic activity">
    <reaction evidence="6 7">
        <text>tRNA(Pro) + L-proline + ATP = L-prolyl-tRNA(Pro) + AMP + diphosphate</text>
        <dbReference type="Rhea" id="RHEA:14305"/>
        <dbReference type="Rhea" id="RHEA-COMP:9700"/>
        <dbReference type="Rhea" id="RHEA-COMP:9702"/>
        <dbReference type="ChEBI" id="CHEBI:30616"/>
        <dbReference type="ChEBI" id="CHEBI:33019"/>
        <dbReference type="ChEBI" id="CHEBI:60039"/>
        <dbReference type="ChEBI" id="CHEBI:78442"/>
        <dbReference type="ChEBI" id="CHEBI:78532"/>
        <dbReference type="ChEBI" id="CHEBI:456215"/>
        <dbReference type="EC" id="6.1.1.15"/>
    </reaction>
</comment>
<evidence type="ECO:0000256" key="6">
    <source>
        <dbReference type="ARBA" id="ARBA00047671"/>
    </source>
</evidence>
<comment type="caution">
    <text evidence="9">The sequence shown here is derived from an EMBL/GenBank/DDBJ whole genome shotgun (WGS) entry which is preliminary data.</text>
</comment>
<gene>
    <name evidence="7" type="primary">proS</name>
    <name evidence="9" type="ORF">A3J15_01820</name>
</gene>
<dbReference type="InterPro" id="IPR006195">
    <property type="entry name" value="aa-tRNA-synth_II"/>
</dbReference>
<dbReference type="PANTHER" id="PTHR43382:SF2">
    <property type="entry name" value="BIFUNCTIONAL GLUTAMATE_PROLINE--TRNA LIGASE"/>
    <property type="match status" value="1"/>
</dbReference>
<dbReference type="GO" id="GO:0004827">
    <property type="term" value="F:proline-tRNA ligase activity"/>
    <property type="evidence" value="ECO:0007669"/>
    <property type="project" value="UniProtKB-UniRule"/>
</dbReference>
<dbReference type="SUPFAM" id="SSF55681">
    <property type="entry name" value="Class II aaRS and biotin synthetases"/>
    <property type="match status" value="1"/>
</dbReference>
<dbReference type="EMBL" id="MGAY01000047">
    <property type="protein sequence ID" value="OGK56122.1"/>
    <property type="molecule type" value="Genomic_DNA"/>
</dbReference>
<evidence type="ECO:0000259" key="8">
    <source>
        <dbReference type="PROSITE" id="PS50862"/>
    </source>
</evidence>
<dbReference type="STRING" id="1802074.A3J15_01820"/>
<dbReference type="InterPro" id="IPR045864">
    <property type="entry name" value="aa-tRNA-synth_II/BPL/LPL"/>
</dbReference>
<dbReference type="InterPro" id="IPR017449">
    <property type="entry name" value="Pro-tRNA_synth_II"/>
</dbReference>
<comment type="function">
    <text evidence="7">Catalyzes the attachment of proline to tRNA(Pro) in a two-step reaction: proline is first activated by ATP to form Pro-AMP and then transferred to the acceptor end of tRNA(Pro).</text>
</comment>
<dbReference type="InterPro" id="IPR016061">
    <property type="entry name" value="Pro-tRNA_ligase_II_C"/>
</dbReference>
<dbReference type="Proteomes" id="UP000176376">
    <property type="component" value="Unassembled WGS sequence"/>
</dbReference>
<dbReference type="Pfam" id="PF03129">
    <property type="entry name" value="HGTP_anticodon"/>
    <property type="match status" value="1"/>
</dbReference>
<dbReference type="Gene3D" id="3.40.50.800">
    <property type="entry name" value="Anticodon-binding domain"/>
    <property type="match status" value="1"/>
</dbReference>
<name>A0A1F7JKI9_9BACT</name>
<feature type="domain" description="Aminoacyl-transfer RNA synthetases class-II family profile" evidence="8">
    <location>
        <begin position="41"/>
        <end position="283"/>
    </location>
</feature>
<dbReference type="Pfam" id="PF09180">
    <property type="entry name" value="ProRS-C_1"/>
    <property type="match status" value="1"/>
</dbReference>
<keyword evidence="3 7" id="KW-0067">ATP-binding</keyword>
<dbReference type="GO" id="GO:0005737">
    <property type="term" value="C:cytoplasm"/>
    <property type="evidence" value="ECO:0007669"/>
    <property type="project" value="UniProtKB-SubCell"/>
</dbReference>
<dbReference type="CDD" id="cd00778">
    <property type="entry name" value="ProRS_core_arch_euk"/>
    <property type="match status" value="1"/>
</dbReference>
<reference evidence="9 10" key="1">
    <citation type="journal article" date="2016" name="Nat. Commun.">
        <title>Thousands of microbial genomes shed light on interconnected biogeochemical processes in an aquifer system.</title>
        <authorList>
            <person name="Anantharaman K."/>
            <person name="Brown C.T."/>
            <person name="Hug L.A."/>
            <person name="Sharon I."/>
            <person name="Castelle C.J."/>
            <person name="Probst A.J."/>
            <person name="Thomas B.C."/>
            <person name="Singh A."/>
            <person name="Wilkins M.J."/>
            <person name="Karaoz U."/>
            <person name="Brodie E.L."/>
            <person name="Williams K.H."/>
            <person name="Hubbard S.S."/>
            <person name="Banfield J.F."/>
        </authorList>
    </citation>
    <scope>NUCLEOTIDE SEQUENCE [LARGE SCALE GENOMIC DNA]</scope>
</reference>
<dbReference type="PROSITE" id="PS50862">
    <property type="entry name" value="AA_TRNA_LIGASE_II"/>
    <property type="match status" value="1"/>
</dbReference>
<dbReference type="InterPro" id="IPR002314">
    <property type="entry name" value="aa-tRNA-synt_IIb"/>
</dbReference>
<accession>A0A1F7JKI9</accession>
<organism evidence="9 10">
    <name type="scientific">Candidatus Roizmanbacteria bacterium RIFCSPLOWO2_02_FULL_38_10</name>
    <dbReference type="NCBI Taxonomy" id="1802074"/>
    <lineage>
        <taxon>Bacteria</taxon>
        <taxon>Candidatus Roizmaniibacteriota</taxon>
    </lineage>
</organism>
<evidence type="ECO:0000256" key="3">
    <source>
        <dbReference type="ARBA" id="ARBA00022840"/>
    </source>
</evidence>
<comment type="similarity">
    <text evidence="7">Belongs to the class-II aminoacyl-tRNA synthetase family. ProS type 3 subfamily.</text>
</comment>
<dbReference type="SUPFAM" id="SSF64586">
    <property type="entry name" value="C-terminal domain of ProRS"/>
    <property type="match status" value="1"/>
</dbReference>
<dbReference type="PRINTS" id="PR01046">
    <property type="entry name" value="TRNASYNTHPRO"/>
</dbReference>
<comment type="subunit">
    <text evidence="7">Homodimer.</text>
</comment>
<dbReference type="GO" id="GO:0005524">
    <property type="term" value="F:ATP binding"/>
    <property type="evidence" value="ECO:0007669"/>
    <property type="project" value="UniProtKB-UniRule"/>
</dbReference>